<name>A0A368KXZ8_9BURK</name>
<comment type="caution">
    <text evidence="1">The sequence shown here is derived from an EMBL/GenBank/DDBJ whole genome shotgun (WGS) entry which is preliminary data.</text>
</comment>
<dbReference type="EMBL" id="QPGB01000018">
    <property type="protein sequence ID" value="RCS56423.1"/>
    <property type="molecule type" value="Genomic_DNA"/>
</dbReference>
<dbReference type="RefSeq" id="WP_114403753.1">
    <property type="nucleotide sequence ID" value="NZ_QPGB01000018.1"/>
</dbReference>
<organism evidence="1 2">
    <name type="scientific">Parvibium lacunae</name>
    <dbReference type="NCBI Taxonomy" id="1888893"/>
    <lineage>
        <taxon>Bacteria</taxon>
        <taxon>Pseudomonadati</taxon>
        <taxon>Pseudomonadota</taxon>
        <taxon>Betaproteobacteria</taxon>
        <taxon>Burkholderiales</taxon>
        <taxon>Alcaligenaceae</taxon>
        <taxon>Parvibium</taxon>
    </lineage>
</organism>
<dbReference type="AlphaFoldDB" id="A0A368KXZ8"/>
<protein>
    <submittedName>
        <fullName evidence="1">Uncharacterized protein</fullName>
    </submittedName>
</protein>
<reference evidence="1 2" key="1">
    <citation type="journal article" date="2018" name="Int. J. Syst. Evol. Microbiol.">
        <title>Parvibium lacunae gen. nov., sp. nov., a new member of the family Alcaligenaceae isolated from a freshwater pond.</title>
        <authorList>
            <person name="Chen W.M."/>
            <person name="Xie P.B."/>
            <person name="Hsu M.Y."/>
            <person name="Sheu S.Y."/>
        </authorList>
    </citation>
    <scope>NUCLEOTIDE SEQUENCE [LARGE SCALE GENOMIC DNA]</scope>
    <source>
        <strain evidence="1 2">KMB9</strain>
    </source>
</reference>
<evidence type="ECO:0000313" key="1">
    <source>
        <dbReference type="EMBL" id="RCS56423.1"/>
    </source>
</evidence>
<proteinExistence type="predicted"/>
<sequence length="89" mass="9708">MKNQLNAGDFESKFSELLADAIAKGYEINIVLIAECYRQAATNLGLPPTGADDLHIVDIHSSLSAPGVLPPAKNARVLKNKIYDLIYMH</sequence>
<evidence type="ECO:0000313" key="2">
    <source>
        <dbReference type="Proteomes" id="UP000252357"/>
    </source>
</evidence>
<gene>
    <name evidence="1" type="ORF">DU000_12545</name>
</gene>
<keyword evidence="2" id="KW-1185">Reference proteome</keyword>
<accession>A0A368KXZ8</accession>
<dbReference type="Proteomes" id="UP000252357">
    <property type="component" value="Unassembled WGS sequence"/>
</dbReference>